<dbReference type="Proteomes" id="UP000233767">
    <property type="component" value="Unassembled WGS sequence"/>
</dbReference>
<reference evidence="2 4" key="2">
    <citation type="submission" date="2018-10" db="EMBL/GenBank/DDBJ databases">
        <title>Genomic Encyclopedia of Archaeal and Bacterial Type Strains, Phase II (KMG-II): from individual species to whole genera.</title>
        <authorList>
            <person name="Goeker M."/>
        </authorList>
    </citation>
    <scope>NUCLEOTIDE SEQUENCE [LARGE SCALE GENOMIC DNA]</scope>
    <source>
        <strain evidence="2 4">DSM 21886</strain>
    </source>
</reference>
<sequence>MMKKIKELVRLFYVKGFYFVLENKSRKVHFNH</sequence>
<accession>A0A497U2J6</accession>
<evidence type="ECO:0000313" key="4">
    <source>
        <dbReference type="Proteomes" id="UP000275027"/>
    </source>
</evidence>
<dbReference type="AlphaFoldDB" id="A0A497U2J6"/>
<evidence type="ECO:0000313" key="3">
    <source>
        <dbReference type="Proteomes" id="UP000233767"/>
    </source>
</evidence>
<dbReference type="EMBL" id="PJND01000009">
    <property type="protein sequence ID" value="PKW20574.1"/>
    <property type="molecule type" value="Genomic_DNA"/>
</dbReference>
<protein>
    <submittedName>
        <fullName evidence="2">Uncharacterized protein</fullName>
    </submittedName>
</protein>
<gene>
    <name evidence="1" type="ORF">B0G92_2724</name>
    <name evidence="2" type="ORF">CLV50_2734</name>
</gene>
<dbReference type="EMBL" id="RCCB01000013">
    <property type="protein sequence ID" value="RLJ24017.1"/>
    <property type="molecule type" value="Genomic_DNA"/>
</dbReference>
<proteinExistence type="predicted"/>
<dbReference type="Proteomes" id="UP000275027">
    <property type="component" value="Unassembled WGS sequence"/>
</dbReference>
<name>A0A497U2J6_9FLAO</name>
<evidence type="ECO:0000313" key="1">
    <source>
        <dbReference type="EMBL" id="PKW20574.1"/>
    </source>
</evidence>
<organism evidence="2 4">
    <name type="scientific">Flavobacterium lindanitolerans</name>
    <dbReference type="NCBI Taxonomy" id="428988"/>
    <lineage>
        <taxon>Bacteria</taxon>
        <taxon>Pseudomonadati</taxon>
        <taxon>Bacteroidota</taxon>
        <taxon>Flavobacteriia</taxon>
        <taxon>Flavobacteriales</taxon>
        <taxon>Flavobacteriaceae</taxon>
        <taxon>Flavobacterium</taxon>
    </lineage>
</organism>
<reference evidence="1 3" key="1">
    <citation type="submission" date="2017-12" db="EMBL/GenBank/DDBJ databases">
        <title>Genomic Encyclopedia of Type Strains, Phase III (KMG-III): the genomes of soil and plant-associated and newly described type strains.</title>
        <authorList>
            <person name="Whitman W."/>
        </authorList>
    </citation>
    <scope>NUCLEOTIDE SEQUENCE [LARGE SCALE GENOMIC DNA]</scope>
    <source>
        <strain evidence="1 3">IP-10</strain>
    </source>
</reference>
<comment type="caution">
    <text evidence="2">The sequence shown here is derived from an EMBL/GenBank/DDBJ whole genome shotgun (WGS) entry which is preliminary data.</text>
</comment>
<evidence type="ECO:0000313" key="2">
    <source>
        <dbReference type="EMBL" id="RLJ24017.1"/>
    </source>
</evidence>
<keyword evidence="3" id="KW-1185">Reference proteome</keyword>